<proteinExistence type="inferred from homology"/>
<dbReference type="UniPathway" id="UPA00343"/>
<dbReference type="Pfam" id="PF03702">
    <property type="entry name" value="AnmK"/>
    <property type="match status" value="1"/>
</dbReference>
<name>A0A2R8ABV6_9RHOB</name>
<dbReference type="GO" id="GO:0097175">
    <property type="term" value="P:1,6-anhydro-N-acetyl-beta-muramic acid catabolic process"/>
    <property type="evidence" value="ECO:0007669"/>
    <property type="project" value="UniProtKB-UniRule"/>
</dbReference>
<dbReference type="EMBL" id="OMKW01000002">
    <property type="protein sequence ID" value="SPF29704.1"/>
    <property type="molecule type" value="Genomic_DNA"/>
</dbReference>
<dbReference type="Proteomes" id="UP000244932">
    <property type="component" value="Unassembled WGS sequence"/>
</dbReference>
<dbReference type="Gene3D" id="3.30.420.40">
    <property type="match status" value="2"/>
</dbReference>
<keyword evidence="2" id="KW-0067">ATP-binding</keyword>
<dbReference type="UniPathway" id="UPA00544"/>
<comment type="pathway">
    <text evidence="2">Amino-sugar metabolism; 1,6-anhydro-N-acetylmuramate degradation.</text>
</comment>
<organism evidence="3 4">
    <name type="scientific">Pontivivens insulae</name>
    <dbReference type="NCBI Taxonomy" id="1639689"/>
    <lineage>
        <taxon>Bacteria</taxon>
        <taxon>Pseudomonadati</taxon>
        <taxon>Pseudomonadota</taxon>
        <taxon>Alphaproteobacteria</taxon>
        <taxon>Rhodobacterales</taxon>
        <taxon>Paracoccaceae</taxon>
        <taxon>Pontivivens</taxon>
    </lineage>
</organism>
<keyword evidence="2 3" id="KW-0808">Transferase</keyword>
<keyword evidence="1 2" id="KW-0119">Carbohydrate metabolism</keyword>
<keyword evidence="2 3" id="KW-0418">Kinase</keyword>
<dbReference type="HAMAP" id="MF_01270">
    <property type="entry name" value="AnhMurNAc_kinase"/>
    <property type="match status" value="1"/>
</dbReference>
<dbReference type="GO" id="GO:0016301">
    <property type="term" value="F:kinase activity"/>
    <property type="evidence" value="ECO:0007669"/>
    <property type="project" value="UniProtKB-KW"/>
</dbReference>
<sequence length="351" mass="36389">MRALGLMSGTSMDGVDAAILDTDGERIFGFGPSGFRPYSAEERAVLAAAQGLWPDANSNALMAAREIIQYAHVEAALEGAEIAGFHGQTLIHDPAGFRTHQLGDGAALARALGIPVVWDMRSADMAAQGQGAPLAPVFHHACARWAGLTGPVCFLNLGGVGNLTWCDAANADPAHLIAFDTGPANALLDDFLMRRRGDAMDRDGALALSGRAGRLPDDPYFDAPPPKSLDRNGFRAVAALADSLGDADGAATLTAFTVHAVERALPHLPEPPQRWLVCGGGRKNPAIMAGLRDRLGVPVDPVEVIGLDGDMLEAQAFAYLAVRISAGLPTSYPGTTGCAAPVCGGRISAPG</sequence>
<dbReference type="SUPFAM" id="SSF53067">
    <property type="entry name" value="Actin-like ATPase domain"/>
    <property type="match status" value="1"/>
</dbReference>
<comment type="pathway">
    <text evidence="2">Cell wall biogenesis; peptidoglycan recycling.</text>
</comment>
<dbReference type="GO" id="GO:0016773">
    <property type="term" value="F:phosphotransferase activity, alcohol group as acceptor"/>
    <property type="evidence" value="ECO:0007669"/>
    <property type="project" value="UniProtKB-UniRule"/>
</dbReference>
<evidence type="ECO:0000313" key="4">
    <source>
        <dbReference type="Proteomes" id="UP000244932"/>
    </source>
</evidence>
<dbReference type="NCBIfam" id="NF007141">
    <property type="entry name" value="PRK09585.1-5"/>
    <property type="match status" value="1"/>
</dbReference>
<dbReference type="GO" id="GO:0006040">
    <property type="term" value="P:amino sugar metabolic process"/>
    <property type="evidence" value="ECO:0007669"/>
    <property type="project" value="InterPro"/>
</dbReference>
<protein>
    <recommendedName>
        <fullName evidence="2">Anhydro-N-acetylmuramic acid kinase</fullName>
        <ecNumber evidence="2">2.7.1.170</ecNumber>
    </recommendedName>
    <alternativeName>
        <fullName evidence="2">AnhMurNAc kinase</fullName>
    </alternativeName>
</protein>
<dbReference type="EC" id="2.7.1.170" evidence="2"/>
<evidence type="ECO:0000256" key="1">
    <source>
        <dbReference type="ARBA" id="ARBA00023277"/>
    </source>
</evidence>
<dbReference type="PANTHER" id="PTHR30605:SF0">
    <property type="entry name" value="ANHYDRO-N-ACETYLMURAMIC ACID KINASE"/>
    <property type="match status" value="1"/>
</dbReference>
<accession>A0A2R8ABV6</accession>
<dbReference type="RefSeq" id="WP_108782379.1">
    <property type="nucleotide sequence ID" value="NZ_OMKW01000002.1"/>
</dbReference>
<feature type="binding site" evidence="2">
    <location>
        <begin position="9"/>
        <end position="16"/>
    </location>
    <ligand>
        <name>ATP</name>
        <dbReference type="ChEBI" id="CHEBI:30616"/>
    </ligand>
</feature>
<dbReference type="InterPro" id="IPR043129">
    <property type="entry name" value="ATPase_NBD"/>
</dbReference>
<comment type="function">
    <text evidence="2">Catalyzes the specific phosphorylation of 1,6-anhydro-N-acetylmuramic acid (anhMurNAc) with the simultaneous cleavage of the 1,6-anhydro ring, generating MurNAc-6-P. Is required for the utilization of anhMurNAc either imported from the medium or derived from its own cell wall murein, and thus plays a role in cell wall recycling.</text>
</comment>
<dbReference type="GO" id="GO:0005524">
    <property type="term" value="F:ATP binding"/>
    <property type="evidence" value="ECO:0007669"/>
    <property type="project" value="UniProtKB-UniRule"/>
</dbReference>
<keyword evidence="4" id="KW-1185">Reference proteome</keyword>
<dbReference type="PANTHER" id="PTHR30605">
    <property type="entry name" value="ANHYDRO-N-ACETYLMURAMIC ACID KINASE"/>
    <property type="match status" value="1"/>
</dbReference>
<dbReference type="GO" id="GO:0009254">
    <property type="term" value="P:peptidoglycan turnover"/>
    <property type="evidence" value="ECO:0007669"/>
    <property type="project" value="UniProtKB-UniRule"/>
</dbReference>
<dbReference type="OrthoDB" id="9763949at2"/>
<reference evidence="3 4" key="1">
    <citation type="submission" date="2018-03" db="EMBL/GenBank/DDBJ databases">
        <authorList>
            <person name="Keele B.F."/>
        </authorList>
    </citation>
    <scope>NUCLEOTIDE SEQUENCE [LARGE SCALE GENOMIC DNA]</scope>
    <source>
        <strain evidence="3 4">CeCT 8812</strain>
    </source>
</reference>
<dbReference type="InterPro" id="IPR005338">
    <property type="entry name" value="Anhydro_N_Ac-Mur_kinase"/>
</dbReference>
<keyword evidence="2" id="KW-0547">Nucleotide-binding</keyword>
<dbReference type="AlphaFoldDB" id="A0A2R8ABV6"/>
<evidence type="ECO:0000256" key="2">
    <source>
        <dbReference type="HAMAP-Rule" id="MF_01270"/>
    </source>
</evidence>
<comment type="catalytic activity">
    <reaction evidence="2">
        <text>1,6-anhydro-N-acetyl-beta-muramate + ATP + H2O = N-acetyl-D-muramate 6-phosphate + ADP + H(+)</text>
        <dbReference type="Rhea" id="RHEA:24952"/>
        <dbReference type="ChEBI" id="CHEBI:15377"/>
        <dbReference type="ChEBI" id="CHEBI:15378"/>
        <dbReference type="ChEBI" id="CHEBI:30616"/>
        <dbReference type="ChEBI" id="CHEBI:58690"/>
        <dbReference type="ChEBI" id="CHEBI:58722"/>
        <dbReference type="ChEBI" id="CHEBI:456216"/>
        <dbReference type="EC" id="2.7.1.170"/>
    </reaction>
</comment>
<evidence type="ECO:0000313" key="3">
    <source>
        <dbReference type="EMBL" id="SPF29704.1"/>
    </source>
</evidence>
<gene>
    <name evidence="2 3" type="primary">anmK</name>
    <name evidence="3" type="ORF">POI8812_02020</name>
</gene>
<comment type="similarity">
    <text evidence="2">Belongs to the anhydro-N-acetylmuramic acid kinase family.</text>
</comment>